<evidence type="ECO:0000259" key="3">
    <source>
        <dbReference type="PROSITE" id="PS50067"/>
    </source>
</evidence>
<keyword evidence="1" id="KW-0067">ATP-binding</keyword>
<evidence type="ECO:0000313" key="5">
    <source>
        <dbReference type="Proteomes" id="UP000030762"/>
    </source>
</evidence>
<dbReference type="Proteomes" id="UP000030762">
    <property type="component" value="Unassembled WGS sequence"/>
</dbReference>
<dbReference type="GeneID" id="19953638"/>
<dbReference type="Pfam" id="PF00225">
    <property type="entry name" value="Kinesin"/>
    <property type="match status" value="1"/>
</dbReference>
<name>T0PVE1_SAPDV</name>
<dbReference type="GO" id="GO:0007052">
    <property type="term" value="P:mitotic spindle organization"/>
    <property type="evidence" value="ECO:0007669"/>
    <property type="project" value="TreeGrafter"/>
</dbReference>
<feature type="region of interest" description="Disordered" evidence="2">
    <location>
        <begin position="320"/>
        <end position="349"/>
    </location>
</feature>
<dbReference type="EMBL" id="JH767184">
    <property type="protein sequence ID" value="EQC29449.1"/>
    <property type="molecule type" value="Genomic_DNA"/>
</dbReference>
<reference evidence="4 5" key="1">
    <citation type="submission" date="2012-04" db="EMBL/GenBank/DDBJ databases">
        <title>The Genome Sequence of Saprolegnia declina VS20.</title>
        <authorList>
            <consortium name="The Broad Institute Genome Sequencing Platform"/>
            <person name="Russ C."/>
            <person name="Nusbaum C."/>
            <person name="Tyler B."/>
            <person name="van West P."/>
            <person name="Dieguez-Uribeondo J."/>
            <person name="de Bruijn I."/>
            <person name="Tripathy S."/>
            <person name="Jiang R."/>
            <person name="Young S.K."/>
            <person name="Zeng Q."/>
            <person name="Gargeya S."/>
            <person name="Fitzgerald M."/>
            <person name="Haas B."/>
            <person name="Abouelleil A."/>
            <person name="Alvarado L."/>
            <person name="Arachchi H.M."/>
            <person name="Berlin A."/>
            <person name="Chapman S.B."/>
            <person name="Goldberg J."/>
            <person name="Griggs A."/>
            <person name="Gujja S."/>
            <person name="Hansen M."/>
            <person name="Howarth C."/>
            <person name="Imamovic A."/>
            <person name="Larimer J."/>
            <person name="McCowen C."/>
            <person name="Montmayeur A."/>
            <person name="Murphy C."/>
            <person name="Neiman D."/>
            <person name="Pearson M."/>
            <person name="Priest M."/>
            <person name="Roberts A."/>
            <person name="Saif S."/>
            <person name="Shea T."/>
            <person name="Sisk P."/>
            <person name="Sykes S."/>
            <person name="Wortman J."/>
            <person name="Nusbaum C."/>
            <person name="Birren B."/>
        </authorList>
    </citation>
    <scope>NUCLEOTIDE SEQUENCE [LARGE SCALE GENOMIC DNA]</scope>
    <source>
        <strain evidence="4 5">VS20</strain>
    </source>
</reference>
<keyword evidence="5" id="KW-1185">Reference proteome</keyword>
<dbReference type="PRINTS" id="PR00380">
    <property type="entry name" value="KINESINHEAVY"/>
</dbReference>
<evidence type="ECO:0000256" key="1">
    <source>
        <dbReference type="PROSITE-ProRule" id="PRU00283"/>
    </source>
</evidence>
<evidence type="ECO:0000256" key="2">
    <source>
        <dbReference type="SAM" id="MobiDB-lite"/>
    </source>
</evidence>
<dbReference type="InterPro" id="IPR027417">
    <property type="entry name" value="P-loop_NTPase"/>
</dbReference>
<dbReference type="OMA" id="SHAIVIV"/>
<dbReference type="Gene3D" id="3.40.850.10">
    <property type="entry name" value="Kinesin motor domain"/>
    <property type="match status" value="1"/>
</dbReference>
<dbReference type="SUPFAM" id="SSF52540">
    <property type="entry name" value="P-loop containing nucleoside triphosphate hydrolases"/>
    <property type="match status" value="1"/>
</dbReference>
<dbReference type="PROSITE" id="PS50067">
    <property type="entry name" value="KINESIN_MOTOR_2"/>
    <property type="match status" value="1"/>
</dbReference>
<dbReference type="GO" id="GO:0003777">
    <property type="term" value="F:microtubule motor activity"/>
    <property type="evidence" value="ECO:0007669"/>
    <property type="project" value="InterPro"/>
</dbReference>
<dbReference type="InterPro" id="IPR001752">
    <property type="entry name" value="Kinesin_motor_dom"/>
</dbReference>
<comment type="similarity">
    <text evidence="1">Belongs to the TRAFAC class myosin-kinesin ATPase superfamily. Kinesin family.</text>
</comment>
<dbReference type="SMART" id="SM00129">
    <property type="entry name" value="KISc"/>
    <property type="match status" value="1"/>
</dbReference>
<dbReference type="GO" id="GO:0005875">
    <property type="term" value="C:microtubule associated complex"/>
    <property type="evidence" value="ECO:0007669"/>
    <property type="project" value="TreeGrafter"/>
</dbReference>
<dbReference type="eggNOG" id="KOG0242">
    <property type="taxonomic scope" value="Eukaryota"/>
</dbReference>
<protein>
    <recommendedName>
        <fullName evidence="3">Kinesin motor domain-containing protein</fullName>
    </recommendedName>
</protein>
<dbReference type="STRING" id="1156394.T0PVE1"/>
<dbReference type="AlphaFoldDB" id="T0PVE1"/>
<dbReference type="GO" id="GO:0005524">
    <property type="term" value="F:ATP binding"/>
    <property type="evidence" value="ECO:0007669"/>
    <property type="project" value="UniProtKB-UniRule"/>
</dbReference>
<dbReference type="GO" id="GO:0008017">
    <property type="term" value="F:microtubule binding"/>
    <property type="evidence" value="ECO:0007669"/>
    <property type="project" value="InterPro"/>
</dbReference>
<dbReference type="GO" id="GO:0051231">
    <property type="term" value="P:spindle elongation"/>
    <property type="evidence" value="ECO:0007669"/>
    <property type="project" value="TreeGrafter"/>
</dbReference>
<organism evidence="4 5">
    <name type="scientific">Saprolegnia diclina (strain VS20)</name>
    <dbReference type="NCBI Taxonomy" id="1156394"/>
    <lineage>
        <taxon>Eukaryota</taxon>
        <taxon>Sar</taxon>
        <taxon>Stramenopiles</taxon>
        <taxon>Oomycota</taxon>
        <taxon>Saprolegniomycetes</taxon>
        <taxon>Saprolegniales</taxon>
        <taxon>Saprolegniaceae</taxon>
        <taxon>Saprolegnia</taxon>
    </lineage>
</organism>
<evidence type="ECO:0000313" key="4">
    <source>
        <dbReference type="EMBL" id="EQC29449.1"/>
    </source>
</evidence>
<feature type="binding site" evidence="1">
    <location>
        <begin position="87"/>
        <end position="94"/>
    </location>
    <ligand>
        <name>ATP</name>
        <dbReference type="ChEBI" id="CHEBI:30616"/>
    </ligand>
</feature>
<keyword evidence="1" id="KW-0505">Motor protein</keyword>
<dbReference type="InterPro" id="IPR027640">
    <property type="entry name" value="Kinesin-like_fam"/>
</dbReference>
<dbReference type="PANTHER" id="PTHR47969">
    <property type="entry name" value="CHROMOSOME-ASSOCIATED KINESIN KIF4A-RELATED"/>
    <property type="match status" value="1"/>
</dbReference>
<dbReference type="InterPro" id="IPR036961">
    <property type="entry name" value="Kinesin_motor_dom_sf"/>
</dbReference>
<keyword evidence="1" id="KW-0547">Nucleotide-binding</keyword>
<feature type="domain" description="Kinesin motor" evidence="3">
    <location>
        <begin position="5"/>
        <end position="313"/>
    </location>
</feature>
<sequence>MTERPVKVVVRMRSPPTELSRGAPRSMEVQRDLGRRQATSVKIGDERMEFDQCYDETATQHELFRREMAAAIPLAFDGKSTTLIAYGPSKSGKTFTVDGSTTSAGLVPRTMQRLLQFQHASAPLHTIQLSVLEIHRNKVFDLLDSNSDRTDLPIRQSATGSVVVPGLARLPITTLAHFTRLYEQASRAQSRQSHKVVTFSVQTTGVDGEPKSGTIHLVDLARVDESRRRSLQPRSSDSSSNAMTFFVLGKVLSAINEGKSLAHMPFRDSKLTRLLHDGLCRDVHAATLICTVSTANVDDALHALQYAAKVRLPTTYRSPMRMASETSPPPELTPTLSSLEERLEAWRQS</sequence>
<dbReference type="GO" id="GO:0007018">
    <property type="term" value="P:microtubule-based movement"/>
    <property type="evidence" value="ECO:0007669"/>
    <property type="project" value="InterPro"/>
</dbReference>
<proteinExistence type="inferred from homology"/>
<accession>T0PVE1</accession>
<dbReference type="RefSeq" id="XP_008617216.1">
    <property type="nucleotide sequence ID" value="XM_008618994.1"/>
</dbReference>
<feature type="compositionally biased region" description="Basic and acidic residues" evidence="2">
    <location>
        <begin position="339"/>
        <end position="349"/>
    </location>
</feature>
<dbReference type="InParanoid" id="T0PVE1"/>
<dbReference type="PANTHER" id="PTHR47969:SF9">
    <property type="entry name" value="KINESIN-LIKE PROTEIN"/>
    <property type="match status" value="1"/>
</dbReference>
<gene>
    <name evidence="4" type="ORF">SDRG_12911</name>
</gene>
<dbReference type="OrthoDB" id="3176171at2759"/>
<dbReference type="VEuPathDB" id="FungiDB:SDRG_12911"/>